<evidence type="ECO:0000313" key="2">
    <source>
        <dbReference type="Proteomes" id="UP000273516"/>
    </source>
</evidence>
<dbReference type="EMBL" id="QOKZ01000002">
    <property type="protein sequence ID" value="RMC36523.1"/>
    <property type="molecule type" value="Genomic_DNA"/>
</dbReference>
<organism evidence="1 2">
    <name type="scientific">Paracoccus alkanivorans</name>
    <dbReference type="NCBI Taxonomy" id="2116655"/>
    <lineage>
        <taxon>Bacteria</taxon>
        <taxon>Pseudomonadati</taxon>
        <taxon>Pseudomonadota</taxon>
        <taxon>Alphaproteobacteria</taxon>
        <taxon>Rhodobacterales</taxon>
        <taxon>Paracoccaceae</taxon>
        <taxon>Paracoccus</taxon>
    </lineage>
</organism>
<proteinExistence type="predicted"/>
<accession>A0A3M0MHE5</accession>
<dbReference type="AlphaFoldDB" id="A0A3M0MHE5"/>
<dbReference type="OrthoDB" id="7687351at2"/>
<sequence>MMIFWRRGLVFLAVPKTGTHSYLASLGDAADILFRHPQGLKHMGLRRYHRQIRPLLPSGETLETFAIMREPVDWLGSWYRYRSRSEIKGRETSTSGISFEKFVADYLSETPPPHAEIGSQSGMLSYGKPLHVVDHLYKYENPEAIGEFLSDRLKVTLGKLPMLNVSPDAEIALSRKLRSRLEKERGRDFELYATATG</sequence>
<dbReference type="SUPFAM" id="SSF52540">
    <property type="entry name" value="P-loop containing nucleoside triphosphate hydrolases"/>
    <property type="match status" value="1"/>
</dbReference>
<keyword evidence="1" id="KW-0418">Kinase</keyword>
<name>A0A3M0MHE5_9RHOB</name>
<keyword evidence="1" id="KW-0808">Transferase</keyword>
<dbReference type="RefSeq" id="WP_122111691.1">
    <property type="nucleotide sequence ID" value="NZ_QOKZ01000002.1"/>
</dbReference>
<dbReference type="GO" id="GO:0016301">
    <property type="term" value="F:kinase activity"/>
    <property type="evidence" value="ECO:0007669"/>
    <property type="project" value="UniProtKB-KW"/>
</dbReference>
<dbReference type="Proteomes" id="UP000273516">
    <property type="component" value="Unassembled WGS sequence"/>
</dbReference>
<gene>
    <name evidence="1" type="ORF">C9E81_07665</name>
</gene>
<protein>
    <submittedName>
        <fullName evidence="1">Gamma-glutamyl kinase</fullName>
    </submittedName>
</protein>
<evidence type="ECO:0000313" key="1">
    <source>
        <dbReference type="EMBL" id="RMC36523.1"/>
    </source>
</evidence>
<keyword evidence="2" id="KW-1185">Reference proteome</keyword>
<dbReference type="InterPro" id="IPR027417">
    <property type="entry name" value="P-loop_NTPase"/>
</dbReference>
<reference evidence="1 2" key="1">
    <citation type="submission" date="2018-07" db="EMBL/GenBank/DDBJ databases">
        <authorList>
            <person name="Zhang Y."/>
            <person name="Wang L."/>
            <person name="Ma S."/>
        </authorList>
    </citation>
    <scope>NUCLEOTIDE SEQUENCE [LARGE SCALE GENOMIC DNA]</scope>
    <source>
        <strain evidence="1 2">4-2</strain>
    </source>
</reference>
<comment type="caution">
    <text evidence="1">The sequence shown here is derived from an EMBL/GenBank/DDBJ whole genome shotgun (WGS) entry which is preliminary data.</text>
</comment>